<sequence length="341" mass="36387">MLDLSTNIQKTEFDEVIALIEKASSIVVCAHTSPDGDAIGSGLALTSIIRRHWPLKHVVHLLADAAGEIPRIYQFLPGSDDCVSASVYEGTPDLFICVDLSAPDRLADAQPILARSKMVAVFDHHPSSKPFWDAGLVRPGAAAAGVIVTEFALHLGVRLSKEEAQCLFCALVTDTGRFQYQNADNEAFAIAGILVGAGASPAEVALHVYQSDSLAYMHLAAKVMGRIRTFGEGRLSYSYITAQDLATSGVPVSEMDGLVDIVRCVDGTEIALFLKEVADGVVRGNLRSKSDLDISDIARELGGGGHKAAAGFTIHATVDEAFSCILPKILALFEDKTHTLR</sequence>
<dbReference type="InterPro" id="IPR001667">
    <property type="entry name" value="DDH_dom"/>
</dbReference>
<dbReference type="InterPro" id="IPR051319">
    <property type="entry name" value="Oligoribo/pAp-PDE_c-di-AMP_PDE"/>
</dbReference>
<dbReference type="EMBL" id="JQCP01000003">
    <property type="protein sequence ID" value="KRO01756.1"/>
    <property type="molecule type" value="Genomic_DNA"/>
</dbReference>
<dbReference type="Gene3D" id="3.10.310.30">
    <property type="match status" value="1"/>
</dbReference>
<dbReference type="GeneID" id="84905156"/>
<feature type="domain" description="DDH" evidence="1">
    <location>
        <begin position="25"/>
        <end position="170"/>
    </location>
</feature>
<dbReference type="Gene3D" id="3.90.1640.10">
    <property type="entry name" value="inorganic pyrophosphatase (n-terminal core)"/>
    <property type="match status" value="1"/>
</dbReference>
<dbReference type="Proteomes" id="UP000051927">
    <property type="component" value="Unassembled WGS sequence"/>
</dbReference>
<evidence type="ECO:0000313" key="4">
    <source>
        <dbReference type="Proteomes" id="UP000051927"/>
    </source>
</evidence>
<dbReference type="InterPro" id="IPR038763">
    <property type="entry name" value="DHH_sf"/>
</dbReference>
<organism evidence="3 4">
    <name type="scientific">Lancefieldella rimae</name>
    <dbReference type="NCBI Taxonomy" id="1383"/>
    <lineage>
        <taxon>Bacteria</taxon>
        <taxon>Bacillati</taxon>
        <taxon>Actinomycetota</taxon>
        <taxon>Coriobacteriia</taxon>
        <taxon>Coriobacteriales</taxon>
        <taxon>Atopobiaceae</taxon>
        <taxon>Lancefieldella</taxon>
    </lineage>
</organism>
<proteinExistence type="predicted"/>
<name>A0ABR5Q0V7_9ACTN</name>
<dbReference type="PANTHER" id="PTHR47618:SF1">
    <property type="entry name" value="BIFUNCTIONAL OLIGORIBONUCLEASE AND PAP PHOSPHATASE NRNA"/>
    <property type="match status" value="1"/>
</dbReference>
<dbReference type="Pfam" id="PF02272">
    <property type="entry name" value="DHHA1"/>
    <property type="match status" value="1"/>
</dbReference>
<dbReference type="RefSeq" id="WP_003150578.1">
    <property type="nucleotide sequence ID" value="NZ_CAUPIQ010000002.1"/>
</dbReference>
<protein>
    <submittedName>
        <fullName evidence="3">Phosphoesterase, RecJ domain protein</fullName>
    </submittedName>
</protein>
<reference evidence="3 4" key="1">
    <citation type="journal article" date="2015" name="Genome Announc.">
        <title>Expanding the biotechnology potential of lactobacilli through comparative genomics of 213 strains and associated genera.</title>
        <authorList>
            <person name="Sun Z."/>
            <person name="Harris H.M."/>
            <person name="McCann A."/>
            <person name="Guo C."/>
            <person name="Argimon S."/>
            <person name="Zhang W."/>
            <person name="Yang X."/>
            <person name="Jeffery I.B."/>
            <person name="Cooney J.C."/>
            <person name="Kagawa T.F."/>
            <person name="Liu W."/>
            <person name="Song Y."/>
            <person name="Salvetti E."/>
            <person name="Wrobel A."/>
            <person name="Rasinkangas P."/>
            <person name="Parkhill J."/>
            <person name="Rea M.C."/>
            <person name="O'Sullivan O."/>
            <person name="Ritari J."/>
            <person name="Douillard F.P."/>
            <person name="Paul Ross R."/>
            <person name="Yang R."/>
            <person name="Briner A.E."/>
            <person name="Felis G.E."/>
            <person name="de Vos W.M."/>
            <person name="Barrangou R."/>
            <person name="Klaenhammer T.R."/>
            <person name="Caufield P.W."/>
            <person name="Cui Y."/>
            <person name="Zhang H."/>
            <person name="O'Toole P.W."/>
        </authorList>
    </citation>
    <scope>NUCLEOTIDE SEQUENCE [LARGE SCALE GENOMIC DNA]</scope>
    <source>
        <strain evidence="3 4">DSM 7090</strain>
    </source>
</reference>
<dbReference type="Pfam" id="PF01368">
    <property type="entry name" value="DHH"/>
    <property type="match status" value="1"/>
</dbReference>
<accession>A0ABR5Q0V7</accession>
<keyword evidence="4" id="KW-1185">Reference proteome</keyword>
<dbReference type="SUPFAM" id="SSF64182">
    <property type="entry name" value="DHH phosphoesterases"/>
    <property type="match status" value="1"/>
</dbReference>
<evidence type="ECO:0000259" key="1">
    <source>
        <dbReference type="Pfam" id="PF01368"/>
    </source>
</evidence>
<gene>
    <name evidence="3" type="ORF">IV60_GL000994</name>
</gene>
<comment type="caution">
    <text evidence="3">The sequence shown here is derived from an EMBL/GenBank/DDBJ whole genome shotgun (WGS) entry which is preliminary data.</text>
</comment>
<evidence type="ECO:0000259" key="2">
    <source>
        <dbReference type="Pfam" id="PF02272"/>
    </source>
</evidence>
<evidence type="ECO:0000313" key="3">
    <source>
        <dbReference type="EMBL" id="KRO01756.1"/>
    </source>
</evidence>
<dbReference type="InterPro" id="IPR003156">
    <property type="entry name" value="DHHA1_dom"/>
</dbReference>
<dbReference type="PANTHER" id="PTHR47618">
    <property type="entry name" value="BIFUNCTIONAL OLIGORIBONUCLEASE AND PAP PHOSPHATASE NRNA"/>
    <property type="match status" value="1"/>
</dbReference>
<feature type="domain" description="DHHA1" evidence="2">
    <location>
        <begin position="247"/>
        <end position="319"/>
    </location>
</feature>